<dbReference type="EMBL" id="LAZR01000150">
    <property type="protein sequence ID" value="KKN86244.1"/>
    <property type="molecule type" value="Genomic_DNA"/>
</dbReference>
<sequence>MSDKDELITRLNKVIAAKPDSAESLVVSEAIEWIGTQARTIASHAADLKSRDERIETLLILKDGYYSAMAAWRSSKQTGISITEALACANRGVPASSVQA</sequence>
<comment type="caution">
    <text evidence="1">The sequence shown here is derived from an EMBL/GenBank/DDBJ whole genome shotgun (WGS) entry which is preliminary data.</text>
</comment>
<name>A0A0F9U3R4_9ZZZZ</name>
<gene>
    <name evidence="1" type="ORF">LCGC14_0271130</name>
</gene>
<dbReference type="AlphaFoldDB" id="A0A0F9U3R4"/>
<reference evidence="1" key="1">
    <citation type="journal article" date="2015" name="Nature">
        <title>Complex archaea that bridge the gap between prokaryotes and eukaryotes.</title>
        <authorList>
            <person name="Spang A."/>
            <person name="Saw J.H."/>
            <person name="Jorgensen S.L."/>
            <person name="Zaremba-Niedzwiedzka K."/>
            <person name="Martijn J."/>
            <person name="Lind A.E."/>
            <person name="van Eijk R."/>
            <person name="Schleper C."/>
            <person name="Guy L."/>
            <person name="Ettema T.J."/>
        </authorList>
    </citation>
    <scope>NUCLEOTIDE SEQUENCE</scope>
</reference>
<evidence type="ECO:0000313" key="1">
    <source>
        <dbReference type="EMBL" id="KKN86244.1"/>
    </source>
</evidence>
<protein>
    <submittedName>
        <fullName evidence="1">Uncharacterized protein</fullName>
    </submittedName>
</protein>
<accession>A0A0F9U3R4</accession>
<proteinExistence type="predicted"/>
<organism evidence="1">
    <name type="scientific">marine sediment metagenome</name>
    <dbReference type="NCBI Taxonomy" id="412755"/>
    <lineage>
        <taxon>unclassified sequences</taxon>
        <taxon>metagenomes</taxon>
        <taxon>ecological metagenomes</taxon>
    </lineage>
</organism>